<protein>
    <submittedName>
        <fullName evidence="3">Peptide/nickel transport system substrate-binding protein</fullName>
    </submittedName>
</protein>
<dbReference type="GO" id="GO:0015833">
    <property type="term" value="P:peptide transport"/>
    <property type="evidence" value="ECO:0007669"/>
    <property type="project" value="TreeGrafter"/>
</dbReference>
<dbReference type="PANTHER" id="PTHR30290:SF82">
    <property type="entry name" value="ABC-TYPE DIPEPTIDE_OLIGOPEPTIDE TRANSPORT SYSTEM, PERIPLASMIC COMPONENT"/>
    <property type="match status" value="1"/>
</dbReference>
<evidence type="ECO:0000313" key="3">
    <source>
        <dbReference type="EMBL" id="SMD08999.1"/>
    </source>
</evidence>
<name>A0A1W2EH35_KIBAR</name>
<dbReference type="AlphaFoldDB" id="A0A1W2EH35"/>
<gene>
    <name evidence="3" type="ORF">SAMN05661093_04368</name>
</gene>
<evidence type="ECO:0000313" key="4">
    <source>
        <dbReference type="Proteomes" id="UP000192674"/>
    </source>
</evidence>
<reference evidence="3 4" key="1">
    <citation type="submission" date="2017-04" db="EMBL/GenBank/DDBJ databases">
        <authorList>
            <person name="Afonso C.L."/>
            <person name="Miller P.J."/>
            <person name="Scott M.A."/>
            <person name="Spackman E."/>
            <person name="Goraichik I."/>
            <person name="Dimitrov K.M."/>
            <person name="Suarez D.L."/>
            <person name="Swayne D.E."/>
        </authorList>
    </citation>
    <scope>NUCLEOTIDE SEQUENCE [LARGE SCALE GENOMIC DNA]</scope>
    <source>
        <strain evidence="3 4">DSM 43828</strain>
    </source>
</reference>
<dbReference type="GO" id="GO:1904680">
    <property type="term" value="F:peptide transmembrane transporter activity"/>
    <property type="evidence" value="ECO:0007669"/>
    <property type="project" value="TreeGrafter"/>
</dbReference>
<dbReference type="Pfam" id="PF00496">
    <property type="entry name" value="SBP_bac_5"/>
    <property type="match status" value="1"/>
</dbReference>
<evidence type="ECO:0000256" key="1">
    <source>
        <dbReference type="SAM" id="SignalP"/>
    </source>
</evidence>
<organism evidence="3 4">
    <name type="scientific">Kibdelosporangium aridum</name>
    <dbReference type="NCBI Taxonomy" id="2030"/>
    <lineage>
        <taxon>Bacteria</taxon>
        <taxon>Bacillati</taxon>
        <taxon>Actinomycetota</taxon>
        <taxon>Actinomycetes</taxon>
        <taxon>Pseudonocardiales</taxon>
        <taxon>Pseudonocardiaceae</taxon>
        <taxon>Kibdelosporangium</taxon>
    </lineage>
</organism>
<dbReference type="GO" id="GO:0042597">
    <property type="term" value="C:periplasmic space"/>
    <property type="evidence" value="ECO:0007669"/>
    <property type="project" value="UniProtKB-ARBA"/>
</dbReference>
<feature type="chain" id="PRO_5039543576" evidence="1">
    <location>
        <begin position="22"/>
        <end position="557"/>
    </location>
</feature>
<dbReference type="PANTHER" id="PTHR30290">
    <property type="entry name" value="PERIPLASMIC BINDING COMPONENT OF ABC TRANSPORTER"/>
    <property type="match status" value="1"/>
</dbReference>
<feature type="signal peptide" evidence="1">
    <location>
        <begin position="1"/>
        <end position="21"/>
    </location>
</feature>
<dbReference type="RefSeq" id="WP_033381353.1">
    <property type="nucleotide sequence ID" value="NZ_FWXV01000003.1"/>
</dbReference>
<dbReference type="InterPro" id="IPR030678">
    <property type="entry name" value="Peptide/Ni-bd"/>
</dbReference>
<dbReference type="InterPro" id="IPR000914">
    <property type="entry name" value="SBP_5_dom"/>
</dbReference>
<dbReference type="Gene3D" id="3.90.76.10">
    <property type="entry name" value="Dipeptide-binding Protein, Domain 1"/>
    <property type="match status" value="1"/>
</dbReference>
<accession>A0A1W2EH35</accession>
<dbReference type="EMBL" id="FWXV01000003">
    <property type="protein sequence ID" value="SMD08999.1"/>
    <property type="molecule type" value="Genomic_DNA"/>
</dbReference>
<keyword evidence="4" id="KW-1185">Reference proteome</keyword>
<keyword evidence="1" id="KW-0732">Signal</keyword>
<sequence>MRAKRTAALALAGILSMASLAACSSSNSGASNTSATTVLNVGMPNGPQTENNNPFVNTSAARQSGYMRAIYEPLVMYNEIRSNDVTKPWLASSWEWSDNYKKIVFTIRDNVTWSDGKPLTAEDVAYTFQLLRDNPGLNIDSVKYKDISFEGNKVTLGFEGSQFVYQKKIYEQFIVPKHQWSTFSSPATETVKNPIGSGPYTLKTFTPQTVTVVARDNYWQQAPAVKEIRYTSYNDNQAQTTALATGQAEWSYVFIPNPQAVYTSKDPKNYKLWFPSALGVHGLVINTKVAPWDNKYLRRAVSMVVNRDDIFTQGEAGYFYPKIENVTGIPTPAGEPFIAPEFKGQNYKIDVAGAKALLTSNGFSYQGETLLDPTGKPVTLRTIVPSGWSDYVTNLEIIKDNLKGIGIESTVDKINQDAWGKAIDTGDFGGSMRWTNNGNTPYDIYQTIMDGALYKPIGTGGINGNYGRFENAAATAALNTYANATDEAARTAAMNELQKIFVDEMPMIITSEGNVGGQYSTKNWVGWPDEQNNYAPAQPTQENALDIIMSLKPATAS</sequence>
<dbReference type="PIRSF" id="PIRSF002741">
    <property type="entry name" value="MppA"/>
    <property type="match status" value="1"/>
</dbReference>
<dbReference type="Gene3D" id="3.10.105.10">
    <property type="entry name" value="Dipeptide-binding Protein, Domain 3"/>
    <property type="match status" value="1"/>
</dbReference>
<dbReference type="InterPro" id="IPR039424">
    <property type="entry name" value="SBP_5"/>
</dbReference>
<proteinExistence type="predicted"/>
<dbReference type="CDD" id="cd08509">
    <property type="entry name" value="PBP2_TmCBP_oligosaccharides_like"/>
    <property type="match status" value="1"/>
</dbReference>
<dbReference type="PROSITE" id="PS51257">
    <property type="entry name" value="PROKAR_LIPOPROTEIN"/>
    <property type="match status" value="1"/>
</dbReference>
<feature type="domain" description="Solute-binding protein family 5" evidence="2">
    <location>
        <begin position="87"/>
        <end position="447"/>
    </location>
</feature>
<dbReference type="SUPFAM" id="SSF53850">
    <property type="entry name" value="Periplasmic binding protein-like II"/>
    <property type="match status" value="1"/>
</dbReference>
<evidence type="ECO:0000259" key="2">
    <source>
        <dbReference type="Pfam" id="PF00496"/>
    </source>
</evidence>
<dbReference type="Gene3D" id="3.40.190.10">
    <property type="entry name" value="Periplasmic binding protein-like II"/>
    <property type="match status" value="1"/>
</dbReference>
<dbReference type="Proteomes" id="UP000192674">
    <property type="component" value="Unassembled WGS sequence"/>
</dbReference>
<dbReference type="GO" id="GO:0043190">
    <property type="term" value="C:ATP-binding cassette (ABC) transporter complex"/>
    <property type="evidence" value="ECO:0007669"/>
    <property type="project" value="InterPro"/>
</dbReference>